<comment type="caution">
    <text evidence="1">The sequence shown here is derived from an EMBL/GenBank/DDBJ whole genome shotgun (WGS) entry which is preliminary data.</text>
</comment>
<name>A0ACC2FHI1_DALPE</name>
<sequence length="886" mass="97764">MMNVYLPKLKNVYSTLNSFNSLNITAFSPGSVIINFQISLNSIVLSEALANLTAILQKNLAAVLTLVTTGLVQIKAPPGPVPYNSTQNLSCTALENTTTSKWILTNTGNFDITTGTEANVSSTGGSITVELMKTSELWAGTYTCVFSSATFNVTIENKASAKLDVALMPPSIDISISPQFPDCRSKSSPAGVVSVLIECVIMNSTEMYSVAWTQNNTGQLLDQHPYSTGNKTTYSVWTSISCTETSQLPAVTCTFTNRLNQPKSVNVEFPVIYENTIVCFGENVWPTARVNYTAKLACSTGVGYRTRACNSHQWEEEISNCVNPDLNDLLSDSLIFGSGRGTLANNAENVFVRLVSSTSNSMVINTYANLNAAVTVLSNMNNISTQVNYTMNVTQLLLALNSSSNILNDTLTVAWNSSNSLTRMNNMSMAERYLLSVEGLVEKSEVNGSTQTYPNIELQSCQSNGSLCKNSVFNVNVSMSPQTNIWVKTVGFKSLNSYLPKKIPPGDLEINSIVVSTTVENRSIAFNGSVTINFQLTTGRKRNHEMVCVYWDLNISDWSSEGCTWGGATLENLCTCNHLSAFSILVSKKEVSLLFVNEITYTGLGLSIISLVICLLIESLMWGSLVKSSIAYCSHTAQLNICLCLLIADCCFLASSSNQWCQISVVLMHFCYLAMFFWMLCLSIIILHKMIFIFHQISKKVYLGLSFFIGYICPLIIVFITFVTFDYGKKNSYYDPDTCWLMYSGLFKGSIFAFLLPVWTIVIINVFCMVVVIMRLLKPSVEIHNSDKKEDAKKILKIVIHLTPIFGATWIMGFFVLMVDLTDRPLADAVNYIFILLNAFQGFFILLTAYLGEKTVRVALLKYINIKRSISALGESSTKLSSSLKK</sequence>
<dbReference type="EMBL" id="CM055754">
    <property type="protein sequence ID" value="KAJ7990793.1"/>
    <property type="molecule type" value="Genomic_DNA"/>
</dbReference>
<proteinExistence type="predicted"/>
<reference evidence="1" key="1">
    <citation type="submission" date="2021-05" db="EMBL/GenBank/DDBJ databases">
        <authorList>
            <person name="Pan Q."/>
            <person name="Jouanno E."/>
            <person name="Zahm M."/>
            <person name="Klopp C."/>
            <person name="Cabau C."/>
            <person name="Louis A."/>
            <person name="Berthelot C."/>
            <person name="Parey E."/>
            <person name="Roest Crollius H."/>
            <person name="Montfort J."/>
            <person name="Robinson-Rechavi M."/>
            <person name="Bouchez O."/>
            <person name="Lampietro C."/>
            <person name="Lopez Roques C."/>
            <person name="Donnadieu C."/>
            <person name="Postlethwait J."/>
            <person name="Bobe J."/>
            <person name="Dillon D."/>
            <person name="Chandos A."/>
            <person name="von Hippel F."/>
            <person name="Guiguen Y."/>
        </authorList>
    </citation>
    <scope>NUCLEOTIDE SEQUENCE</scope>
    <source>
        <strain evidence="1">YG-Jan2019</strain>
    </source>
</reference>
<evidence type="ECO:0000313" key="1">
    <source>
        <dbReference type="EMBL" id="KAJ7990793.1"/>
    </source>
</evidence>
<evidence type="ECO:0000313" key="2">
    <source>
        <dbReference type="Proteomes" id="UP001157502"/>
    </source>
</evidence>
<gene>
    <name evidence="1" type="ORF">DPEC_G00290600</name>
</gene>
<accession>A0ACC2FHI1</accession>
<protein>
    <submittedName>
        <fullName evidence="1">Uncharacterized protein</fullName>
    </submittedName>
</protein>
<dbReference type="Proteomes" id="UP001157502">
    <property type="component" value="Chromosome 27"/>
</dbReference>
<organism evidence="1 2">
    <name type="scientific">Dallia pectoralis</name>
    <name type="common">Alaska blackfish</name>
    <dbReference type="NCBI Taxonomy" id="75939"/>
    <lineage>
        <taxon>Eukaryota</taxon>
        <taxon>Metazoa</taxon>
        <taxon>Chordata</taxon>
        <taxon>Craniata</taxon>
        <taxon>Vertebrata</taxon>
        <taxon>Euteleostomi</taxon>
        <taxon>Actinopterygii</taxon>
        <taxon>Neopterygii</taxon>
        <taxon>Teleostei</taxon>
        <taxon>Protacanthopterygii</taxon>
        <taxon>Esociformes</taxon>
        <taxon>Umbridae</taxon>
        <taxon>Dallia</taxon>
    </lineage>
</organism>
<keyword evidence="2" id="KW-1185">Reference proteome</keyword>